<evidence type="ECO:0000313" key="4">
    <source>
        <dbReference type="Proteomes" id="UP000183971"/>
    </source>
</evidence>
<accession>A0A1L7W8D0</accession>
<dbReference type="Proteomes" id="UP000183971">
    <property type="component" value="Unassembled WGS sequence"/>
</dbReference>
<comment type="caution">
    <text evidence="3">The sequence shown here is derived from an EMBL/GenBank/DDBJ whole genome shotgun (WGS) entry which is preliminary data.</text>
</comment>
<keyword evidence="2" id="KW-0732">Signal</keyword>
<feature type="region of interest" description="Disordered" evidence="1">
    <location>
        <begin position="102"/>
        <end position="132"/>
    </location>
</feature>
<evidence type="ECO:0000313" key="3">
    <source>
        <dbReference type="EMBL" id="CZR48855.1"/>
    </source>
</evidence>
<evidence type="ECO:0000256" key="2">
    <source>
        <dbReference type="SAM" id="SignalP"/>
    </source>
</evidence>
<evidence type="ECO:0000256" key="1">
    <source>
        <dbReference type="SAM" id="MobiDB-lite"/>
    </source>
</evidence>
<feature type="region of interest" description="Disordered" evidence="1">
    <location>
        <begin position="68"/>
        <end position="90"/>
    </location>
</feature>
<reference evidence="4" key="1">
    <citation type="journal article" date="2016" name="Genome Biol. Evol.">
        <title>Comparative 'omics' of the Fusarium fujikuroi species complex highlights differences in genetic potential and metabolite synthesis.</title>
        <authorList>
            <person name="Niehaus E.-M."/>
            <person name="Muensterkoetter M."/>
            <person name="Proctor R.H."/>
            <person name="Brown D.W."/>
            <person name="Sharon A."/>
            <person name="Idan Y."/>
            <person name="Oren-Young L."/>
            <person name="Sieber C.M."/>
            <person name="Novak O."/>
            <person name="Pencik A."/>
            <person name="Tarkowska D."/>
            <person name="Hromadova K."/>
            <person name="Freeman S."/>
            <person name="Maymon M."/>
            <person name="Elazar M."/>
            <person name="Youssef S.A."/>
            <person name="El-Shabrawy E.S.M."/>
            <person name="Shalaby A.B.A."/>
            <person name="Houterman P."/>
            <person name="Brock N.L."/>
            <person name="Burkhardt I."/>
            <person name="Tsavkelova E.A."/>
            <person name="Dickschat J.S."/>
            <person name="Galuszka P."/>
            <person name="Gueldener U."/>
            <person name="Tudzynski B."/>
        </authorList>
    </citation>
    <scope>NUCLEOTIDE SEQUENCE [LARGE SCALE GENOMIC DNA]</scope>
    <source>
        <strain evidence="4">ET1</strain>
    </source>
</reference>
<dbReference type="AlphaFoldDB" id="A0A1L7W8D0"/>
<name>A0A1L7W8D0_FUSPR</name>
<sequence>MRFSILFAFGLATDVAMASVCKPRPSASSSVLSAETVTSTISATAPTTTVEAETTAAIPADLSTTTSLASTADDKATTEATEPATTTQTSVSVDFSTTLATTGTAETTTTDATTTEEATPTAVTTSAETTTADATTTTADTFVPIPTFNVIATDTQVYGQKLRGHVTTDYEMGWNLEGSPPILAFSIDSDTNQVREIANGNYLCLQYGVRDSDSDSNSDIHFLKLCDPGTETNVMGGIAILTCEQTRDRRLKCSAPAGQCVEDSLTRIPICSALPGTFTGFYAYSGLTTGIALVMGREGNGPTADTQSIDFEIEPAVIYD</sequence>
<gene>
    <name evidence="3" type="ORF">FPRO_12297</name>
</gene>
<protein>
    <submittedName>
        <fullName evidence="3">Uncharacterized protein</fullName>
    </submittedName>
</protein>
<feature type="compositionally biased region" description="Low complexity" evidence="1">
    <location>
        <begin position="78"/>
        <end position="90"/>
    </location>
</feature>
<dbReference type="VEuPathDB" id="FungiDB:FPRO_12297"/>
<dbReference type="GeneID" id="42057162"/>
<dbReference type="RefSeq" id="XP_031089373.1">
    <property type="nucleotide sequence ID" value="XM_031224078.1"/>
</dbReference>
<dbReference type="EMBL" id="FJOF01000015">
    <property type="protein sequence ID" value="CZR48855.1"/>
    <property type="molecule type" value="Genomic_DNA"/>
</dbReference>
<feature type="signal peptide" evidence="2">
    <location>
        <begin position="1"/>
        <end position="18"/>
    </location>
</feature>
<feature type="chain" id="PRO_5012521467" evidence="2">
    <location>
        <begin position="19"/>
        <end position="320"/>
    </location>
</feature>
<proteinExistence type="predicted"/>
<keyword evidence="4" id="KW-1185">Reference proteome</keyword>
<organism evidence="3 4">
    <name type="scientific">Fusarium proliferatum (strain ET1)</name>
    <name type="common">Orchid endophyte fungus</name>
    <dbReference type="NCBI Taxonomy" id="1227346"/>
    <lineage>
        <taxon>Eukaryota</taxon>
        <taxon>Fungi</taxon>
        <taxon>Dikarya</taxon>
        <taxon>Ascomycota</taxon>
        <taxon>Pezizomycotina</taxon>
        <taxon>Sordariomycetes</taxon>
        <taxon>Hypocreomycetidae</taxon>
        <taxon>Hypocreales</taxon>
        <taxon>Nectriaceae</taxon>
        <taxon>Fusarium</taxon>
        <taxon>Fusarium fujikuroi species complex</taxon>
    </lineage>
</organism>